<dbReference type="EMBL" id="BARW01002518">
    <property type="protein sequence ID" value="GAI71792.1"/>
    <property type="molecule type" value="Genomic_DNA"/>
</dbReference>
<feature type="non-terminal residue" evidence="1">
    <location>
        <position position="238"/>
    </location>
</feature>
<comment type="caution">
    <text evidence="1">The sequence shown here is derived from an EMBL/GenBank/DDBJ whole genome shotgun (WGS) entry which is preliminary data.</text>
</comment>
<accession>X1QT65</accession>
<sequence length="238" mass="26270">MTQINLSITDETNGNTKQFIDSGGYGLGTVSFQDSWIGDIGGKTHNFSFSSNSSGKVYINTDFYVNATSSTYTTTEIGSQGSEFTVENNTKTTWTMYFPVSVPGSYSTNYYFNVTKPINWNVTHLIDPYGNDKTNDISATAGLGNSTLIIPSNIITNGIWKIVTEAPNYVLNGTVWKWNSSNWEKNASLEISDVIKINCTIYNELIPDLSQTNASLTIYYPNGNIWTEASQNISVQSN</sequence>
<dbReference type="AlphaFoldDB" id="X1QT65"/>
<protein>
    <submittedName>
        <fullName evidence="1">Uncharacterized protein</fullName>
    </submittedName>
</protein>
<proteinExistence type="predicted"/>
<name>X1QT65_9ZZZZ</name>
<evidence type="ECO:0000313" key="1">
    <source>
        <dbReference type="EMBL" id="GAI71792.1"/>
    </source>
</evidence>
<gene>
    <name evidence="1" type="ORF">S12H4_06966</name>
</gene>
<organism evidence="1">
    <name type="scientific">marine sediment metagenome</name>
    <dbReference type="NCBI Taxonomy" id="412755"/>
    <lineage>
        <taxon>unclassified sequences</taxon>
        <taxon>metagenomes</taxon>
        <taxon>ecological metagenomes</taxon>
    </lineage>
</organism>
<reference evidence="1" key="1">
    <citation type="journal article" date="2014" name="Front. Microbiol.">
        <title>High frequency of phylogenetically diverse reductive dehalogenase-homologous genes in deep subseafloor sedimentary metagenomes.</title>
        <authorList>
            <person name="Kawai M."/>
            <person name="Futagami T."/>
            <person name="Toyoda A."/>
            <person name="Takaki Y."/>
            <person name="Nishi S."/>
            <person name="Hori S."/>
            <person name="Arai W."/>
            <person name="Tsubouchi T."/>
            <person name="Morono Y."/>
            <person name="Uchiyama I."/>
            <person name="Ito T."/>
            <person name="Fujiyama A."/>
            <person name="Inagaki F."/>
            <person name="Takami H."/>
        </authorList>
    </citation>
    <scope>NUCLEOTIDE SEQUENCE</scope>
    <source>
        <strain evidence="1">Expedition CK06-06</strain>
    </source>
</reference>